<dbReference type="EMBL" id="CAJNNW010031410">
    <property type="protein sequence ID" value="CAE8707446.1"/>
    <property type="molecule type" value="Genomic_DNA"/>
</dbReference>
<accession>A0A813KSZ7</accession>
<reference evidence="2" key="1">
    <citation type="submission" date="2021-02" db="EMBL/GenBank/DDBJ databases">
        <authorList>
            <person name="Dougan E. K."/>
            <person name="Rhodes N."/>
            <person name="Thang M."/>
            <person name="Chan C."/>
        </authorList>
    </citation>
    <scope>NUCLEOTIDE SEQUENCE</scope>
</reference>
<feature type="non-terminal residue" evidence="2">
    <location>
        <position position="73"/>
    </location>
</feature>
<feature type="region of interest" description="Disordered" evidence="1">
    <location>
        <begin position="48"/>
        <end position="73"/>
    </location>
</feature>
<sequence length="73" mass="8689">MDPTIVGVRLWRWARLKLYALCNWAPNEHSCFARRFLPCVVNKRNPTQQQVLRPQQQGPRPPRQQVLRPSQQQ</sequence>
<evidence type="ECO:0000313" key="3">
    <source>
        <dbReference type="Proteomes" id="UP000626109"/>
    </source>
</evidence>
<organism evidence="2 3">
    <name type="scientific">Polarella glacialis</name>
    <name type="common">Dinoflagellate</name>
    <dbReference type="NCBI Taxonomy" id="89957"/>
    <lineage>
        <taxon>Eukaryota</taxon>
        <taxon>Sar</taxon>
        <taxon>Alveolata</taxon>
        <taxon>Dinophyceae</taxon>
        <taxon>Suessiales</taxon>
        <taxon>Suessiaceae</taxon>
        <taxon>Polarella</taxon>
    </lineage>
</organism>
<protein>
    <submittedName>
        <fullName evidence="2">Uncharacterized protein</fullName>
    </submittedName>
</protein>
<proteinExistence type="predicted"/>
<dbReference type="Proteomes" id="UP000626109">
    <property type="component" value="Unassembled WGS sequence"/>
</dbReference>
<comment type="caution">
    <text evidence="2">The sequence shown here is derived from an EMBL/GenBank/DDBJ whole genome shotgun (WGS) entry which is preliminary data.</text>
</comment>
<name>A0A813KSZ7_POLGL</name>
<dbReference type="AlphaFoldDB" id="A0A813KSZ7"/>
<gene>
    <name evidence="2" type="ORF">PGLA2088_LOCUS34549</name>
</gene>
<evidence type="ECO:0000256" key="1">
    <source>
        <dbReference type="SAM" id="MobiDB-lite"/>
    </source>
</evidence>
<evidence type="ECO:0000313" key="2">
    <source>
        <dbReference type="EMBL" id="CAE8707446.1"/>
    </source>
</evidence>